<proteinExistence type="predicted"/>
<feature type="non-terminal residue" evidence="2">
    <location>
        <position position="457"/>
    </location>
</feature>
<sequence length="457" mass="53262">TEEVTTYIEINQLANTDTNTLIDWPTIKDSPINEFEEVGYITKAFPTLFPKGKADLHSTKRHRRVYPVEYFEHLIKYCDGRFAQHKRFRYFALNSIMRWRALENGKIYVRQNLEDVYLTVEDIQELLNTNNSLQIGMDGLIFFTFSSADLHWPDLHNLMPNTSVSSTQATQYHNLNENPHIATWFFTCRFELFLEHVLIPKWNLSDYWYRYEWQHRGSTHVHGIGKVSNAPTFDWMAIQQDEHLMENIITYIDSIATAMNSDRTACISEQHPCQKPLEELTDDFDDYCQLVNKVQRHTKCSSSSCLVLNKRTNLEECRFGYPKELHNSTIIQSDDNNQPELLLRRNNPLVNPHCRIQLQGWRANVDIKPVLSLHAALSYIAKYASKSEPRSKTFDEIFSDYLNSARPDEPTLKPIQKLLLHTVSERNFSAQETSHLLLKLPLVVSSSVFLILDLSED</sequence>
<dbReference type="AlphaFoldDB" id="A0A9N9KDX9"/>
<dbReference type="EMBL" id="CAJVQA010055623">
    <property type="protein sequence ID" value="CAG8825288.1"/>
    <property type="molecule type" value="Genomic_DNA"/>
</dbReference>
<gene>
    <name evidence="2" type="ORF">CPELLU_LOCUS20080</name>
</gene>
<dbReference type="Proteomes" id="UP000789759">
    <property type="component" value="Unassembled WGS sequence"/>
</dbReference>
<keyword evidence="3" id="KW-1185">Reference proteome</keyword>
<comment type="caution">
    <text evidence="2">The sequence shown here is derived from an EMBL/GenBank/DDBJ whole genome shotgun (WGS) entry which is preliminary data.</text>
</comment>
<feature type="non-terminal residue" evidence="2">
    <location>
        <position position="1"/>
    </location>
</feature>
<reference evidence="2" key="1">
    <citation type="submission" date="2021-06" db="EMBL/GenBank/DDBJ databases">
        <authorList>
            <person name="Kallberg Y."/>
            <person name="Tangrot J."/>
            <person name="Rosling A."/>
        </authorList>
    </citation>
    <scope>NUCLEOTIDE SEQUENCE</scope>
    <source>
        <strain evidence="2">FL966</strain>
    </source>
</reference>
<name>A0A9N9KDX9_9GLOM</name>
<evidence type="ECO:0000259" key="1">
    <source>
        <dbReference type="Pfam" id="PF14214"/>
    </source>
</evidence>
<feature type="domain" description="Helitron helicase-like" evidence="1">
    <location>
        <begin position="141"/>
        <end position="223"/>
    </location>
</feature>
<dbReference type="Pfam" id="PF14214">
    <property type="entry name" value="Helitron_like_N"/>
    <property type="match status" value="1"/>
</dbReference>
<protein>
    <submittedName>
        <fullName evidence="2">24026_t:CDS:1</fullName>
    </submittedName>
</protein>
<organism evidence="2 3">
    <name type="scientific">Cetraspora pellucida</name>
    <dbReference type="NCBI Taxonomy" id="1433469"/>
    <lineage>
        <taxon>Eukaryota</taxon>
        <taxon>Fungi</taxon>
        <taxon>Fungi incertae sedis</taxon>
        <taxon>Mucoromycota</taxon>
        <taxon>Glomeromycotina</taxon>
        <taxon>Glomeromycetes</taxon>
        <taxon>Diversisporales</taxon>
        <taxon>Gigasporaceae</taxon>
        <taxon>Cetraspora</taxon>
    </lineage>
</organism>
<dbReference type="OrthoDB" id="2441295at2759"/>
<evidence type="ECO:0000313" key="3">
    <source>
        <dbReference type="Proteomes" id="UP000789759"/>
    </source>
</evidence>
<accession>A0A9N9KDX9</accession>
<evidence type="ECO:0000313" key="2">
    <source>
        <dbReference type="EMBL" id="CAG8825288.1"/>
    </source>
</evidence>
<dbReference type="InterPro" id="IPR025476">
    <property type="entry name" value="Helitron_helicase-like"/>
</dbReference>